<evidence type="ECO:0000256" key="4">
    <source>
        <dbReference type="ARBA" id="ARBA00023317"/>
    </source>
</evidence>
<dbReference type="Gene3D" id="3.40.1410.10">
    <property type="entry name" value="Chorismate lyase-like"/>
    <property type="match status" value="1"/>
</dbReference>
<gene>
    <name evidence="5" type="ORF">HKT17_12600</name>
</gene>
<evidence type="ECO:0000313" key="6">
    <source>
        <dbReference type="Proteomes" id="UP000501130"/>
    </source>
</evidence>
<keyword evidence="1" id="KW-0963">Cytoplasm</keyword>
<dbReference type="InterPro" id="IPR028978">
    <property type="entry name" value="Chorismate_lyase_/UTRA_dom_sf"/>
</dbReference>
<dbReference type="SUPFAM" id="SSF64288">
    <property type="entry name" value="Chorismate lyase-like"/>
    <property type="match status" value="1"/>
</dbReference>
<accession>A0ABX6N7S2</accession>
<sequence length="187" mass="21452">MSGGVAWSRHCPPSWPVWARNWVSTPGSLTQRLVRLNQGFKVEPVVQAKVLIKHGPGARGQSVTGQMMRQRLVRLHVNNAPVVLAQTLVEMDGPVNDWHFWRGLGTRSLGTVLFSDPQVKRGKLYFARLPLQQPWVQRLLPPAMKAEMNRQGNGRVWYARCARFSRKPNRTPLWVMEVFLPQLEHYL</sequence>
<dbReference type="Pfam" id="PF04345">
    <property type="entry name" value="Chor_lyase"/>
    <property type="match status" value="1"/>
</dbReference>
<organism evidence="5 6">
    <name type="scientific">Limnobacter profundi</name>
    <dbReference type="NCBI Taxonomy" id="2732163"/>
    <lineage>
        <taxon>Bacteria</taxon>
        <taxon>Pseudomonadati</taxon>
        <taxon>Pseudomonadota</taxon>
        <taxon>Betaproteobacteria</taxon>
        <taxon>Burkholderiales</taxon>
        <taxon>Burkholderiaceae</taxon>
        <taxon>Limnobacter</taxon>
    </lineage>
</organism>
<evidence type="ECO:0000256" key="3">
    <source>
        <dbReference type="ARBA" id="ARBA00023239"/>
    </source>
</evidence>
<keyword evidence="6" id="KW-1185">Reference proteome</keyword>
<keyword evidence="4" id="KW-0670">Pyruvate</keyword>
<dbReference type="GO" id="GO:0016829">
    <property type="term" value="F:lyase activity"/>
    <property type="evidence" value="ECO:0007669"/>
    <property type="project" value="UniProtKB-KW"/>
</dbReference>
<evidence type="ECO:0000256" key="1">
    <source>
        <dbReference type="ARBA" id="ARBA00022490"/>
    </source>
</evidence>
<evidence type="ECO:0000256" key="2">
    <source>
        <dbReference type="ARBA" id="ARBA00022688"/>
    </source>
</evidence>
<name>A0ABX6N7S2_9BURK</name>
<dbReference type="InterPro" id="IPR007440">
    <property type="entry name" value="Chorismate--pyruvate_lyase"/>
</dbReference>
<dbReference type="PANTHER" id="PTHR38683">
    <property type="entry name" value="CHORISMATE PYRUVATE-LYASE"/>
    <property type="match status" value="1"/>
</dbReference>
<evidence type="ECO:0000313" key="5">
    <source>
        <dbReference type="EMBL" id="QJR30476.1"/>
    </source>
</evidence>
<proteinExistence type="predicted"/>
<dbReference type="EMBL" id="CP053084">
    <property type="protein sequence ID" value="QJR30476.1"/>
    <property type="molecule type" value="Genomic_DNA"/>
</dbReference>
<dbReference type="PANTHER" id="PTHR38683:SF1">
    <property type="entry name" value="CHORISMATE PYRUVATE-LYASE"/>
    <property type="match status" value="1"/>
</dbReference>
<dbReference type="Proteomes" id="UP000501130">
    <property type="component" value="Chromosome"/>
</dbReference>
<keyword evidence="3 5" id="KW-0456">Lyase</keyword>
<keyword evidence="2" id="KW-0831">Ubiquinone biosynthesis</keyword>
<protein>
    <submittedName>
        <fullName evidence="5">Chorismate lyase</fullName>
    </submittedName>
</protein>
<reference evidence="5 6" key="1">
    <citation type="submission" date="2020-05" db="EMBL/GenBank/DDBJ databases">
        <title>Compete genome of Limnobacter sp. SAORIC-580.</title>
        <authorList>
            <person name="Song J."/>
            <person name="Cho J.-C."/>
        </authorList>
    </citation>
    <scope>NUCLEOTIDE SEQUENCE [LARGE SCALE GENOMIC DNA]</scope>
    <source>
        <strain evidence="5 6">SAORIC-580</strain>
    </source>
</reference>
<dbReference type="RefSeq" id="WP_171100508.1">
    <property type="nucleotide sequence ID" value="NZ_CP053084.1"/>
</dbReference>